<evidence type="ECO:0000313" key="1">
    <source>
        <dbReference type="EMBL" id="MFC1572908.1"/>
    </source>
</evidence>
<dbReference type="EMBL" id="JBHPKH010000050">
    <property type="protein sequence ID" value="MFC1572908.1"/>
    <property type="molecule type" value="Genomic_DNA"/>
</dbReference>
<accession>A0ABV6YKS2</accession>
<proteinExistence type="predicted"/>
<dbReference type="Proteomes" id="UP001593833">
    <property type="component" value="Unassembled WGS sequence"/>
</dbReference>
<gene>
    <name evidence="1" type="ORF">ACFL6M_04840</name>
</gene>
<sequence length="361" mass="40362">MVHRNLQRLQRQRGGRVFVRAALVAVLLIVVPILAGSAQGQTGQAAEQVWREILKTDQVIEKAREFSGQVAVAASHRHLKTAVDIQRAARDEFKRKRYRQAADMTLKARREALKALDAARVERKTQESVRHALELAEEQLENTTGWVHDSGDSQARRVLDQGVEHLRRARRANRERQYAQAMRLATLASNLFDRAARIARGEITAGAAAEVSIERTRGLLTQVESTLIESGRAPNTVPGLIEAQKLLRHALESLREGRTRRALRFSLAARKEALHLLSELSQEPGESDLLETIEELQALYAEMGPEIEAAGDRQEGRMLAEGRKLLRRARQLLGGGKRREALQHMLAAERLLKEAARSAGI</sequence>
<protein>
    <submittedName>
        <fullName evidence="1">Uncharacterized protein</fullName>
    </submittedName>
</protein>
<dbReference type="PROSITE" id="PS50096">
    <property type="entry name" value="IQ"/>
    <property type="match status" value="1"/>
</dbReference>
<comment type="caution">
    <text evidence="1">The sequence shown here is derived from an EMBL/GenBank/DDBJ whole genome shotgun (WGS) entry which is preliminary data.</text>
</comment>
<keyword evidence="2" id="KW-1185">Reference proteome</keyword>
<reference evidence="1 2" key="1">
    <citation type="submission" date="2024-09" db="EMBL/GenBank/DDBJ databases">
        <authorList>
            <person name="D'Angelo T."/>
        </authorList>
    </citation>
    <scope>NUCLEOTIDE SEQUENCE [LARGE SCALE GENOMIC DNA]</scope>
    <source>
        <strain evidence="1">SAG AM-320-E07</strain>
    </source>
</reference>
<organism evidence="1 2">
    <name type="scientific">Eiseniibacteriota bacterium</name>
    <dbReference type="NCBI Taxonomy" id="2212470"/>
    <lineage>
        <taxon>Bacteria</taxon>
        <taxon>Candidatus Eiseniibacteriota</taxon>
    </lineage>
</organism>
<name>A0ABV6YKS2_UNCEI</name>
<evidence type="ECO:0000313" key="2">
    <source>
        <dbReference type="Proteomes" id="UP001593833"/>
    </source>
</evidence>